<evidence type="ECO:0000313" key="1">
    <source>
        <dbReference type="EMBL" id="GED07066.1"/>
    </source>
</evidence>
<organism evidence="1 2">
    <name type="scientific">Glutamicibacter uratoxydans</name>
    <name type="common">Arthrobacter uratoxydans</name>
    <dbReference type="NCBI Taxonomy" id="43667"/>
    <lineage>
        <taxon>Bacteria</taxon>
        <taxon>Bacillati</taxon>
        <taxon>Actinomycetota</taxon>
        <taxon>Actinomycetes</taxon>
        <taxon>Micrococcales</taxon>
        <taxon>Micrococcaceae</taxon>
        <taxon>Glutamicibacter</taxon>
    </lineage>
</organism>
<dbReference type="EMBL" id="BJNY01000015">
    <property type="protein sequence ID" value="GED07066.1"/>
    <property type="molecule type" value="Genomic_DNA"/>
</dbReference>
<comment type="caution">
    <text evidence="1">The sequence shown here is derived from an EMBL/GenBank/DDBJ whole genome shotgun (WGS) entry which is preliminary data.</text>
</comment>
<name>A0A4Y4DQ63_GLUUR</name>
<evidence type="ECO:0008006" key="3">
    <source>
        <dbReference type="Google" id="ProtNLM"/>
    </source>
</evidence>
<evidence type="ECO:0000313" key="2">
    <source>
        <dbReference type="Proteomes" id="UP000316612"/>
    </source>
</evidence>
<keyword evidence="2" id="KW-1185">Reference proteome</keyword>
<dbReference type="OrthoDB" id="3827359at2"/>
<dbReference type="Proteomes" id="UP000316612">
    <property type="component" value="Unassembled WGS sequence"/>
</dbReference>
<dbReference type="RefSeq" id="WP_141365766.1">
    <property type="nucleotide sequence ID" value="NZ_BAAAJL010000010.1"/>
</dbReference>
<reference evidence="1 2" key="1">
    <citation type="submission" date="2019-06" db="EMBL/GenBank/DDBJ databases">
        <title>Whole genome shotgun sequence of Glutamicibacter uratoxydans NBRC 15515.</title>
        <authorList>
            <person name="Hosoyama A."/>
            <person name="Uohara A."/>
            <person name="Ohji S."/>
            <person name="Ichikawa N."/>
        </authorList>
    </citation>
    <scope>NUCLEOTIDE SEQUENCE [LARGE SCALE GENOMIC DNA]</scope>
    <source>
        <strain evidence="1 2">NBRC 15515</strain>
    </source>
</reference>
<gene>
    <name evidence="1" type="ORF">AUR04nite_25980</name>
</gene>
<sequence length="186" mass="20705">MRWESLFDDLESQLQGEIAAQLREEITQSIRAEQATETLAERLEKLAGQMLRLQLGSKLEVSGRLGPLGDGYLCIDSEAADWVINLQALRRLSITAPRAGTRRCRVNRSKIKLPTLLRGIMRDRNRVQICALNGDELAEGTMGQVGKDFLVMLVHPRDEFARDSAVSEQAVIPLDAIGWVVIPKGI</sequence>
<accession>A0A4Y4DQ63</accession>
<protein>
    <recommendedName>
        <fullName evidence="3">Fis family transcriptional regulator</fullName>
    </recommendedName>
</protein>
<dbReference type="AlphaFoldDB" id="A0A4Y4DQ63"/>
<proteinExistence type="predicted"/>